<dbReference type="Pfam" id="PF18662">
    <property type="entry name" value="HTH_56"/>
    <property type="match status" value="1"/>
</dbReference>
<dbReference type="GO" id="GO:0005737">
    <property type="term" value="C:cytoplasm"/>
    <property type="evidence" value="ECO:0007669"/>
    <property type="project" value="TreeGrafter"/>
</dbReference>
<feature type="compositionally biased region" description="Polar residues" evidence="4">
    <location>
        <begin position="889"/>
        <end position="902"/>
    </location>
</feature>
<dbReference type="SUPFAM" id="SSF57783">
    <property type="entry name" value="Zinc beta-ribbon"/>
    <property type="match status" value="1"/>
</dbReference>
<name>A0A173WMN5_9FIRM</name>
<dbReference type="GO" id="GO:0008270">
    <property type="term" value="F:zinc ion binding"/>
    <property type="evidence" value="ECO:0007669"/>
    <property type="project" value="UniProtKB-KW"/>
</dbReference>
<feature type="domain" description="Zinc finger CHC2-type" evidence="5">
    <location>
        <begin position="33"/>
        <end position="87"/>
    </location>
</feature>
<dbReference type="InterPro" id="IPR009270">
    <property type="entry name" value="DUF927"/>
</dbReference>
<evidence type="ECO:0000256" key="1">
    <source>
        <dbReference type="ARBA" id="ARBA00022723"/>
    </source>
</evidence>
<dbReference type="EC" id="2.7.7.-" evidence="6"/>
<keyword evidence="3" id="KW-0862">Zinc</keyword>
<feature type="region of interest" description="Disordered" evidence="4">
    <location>
        <begin position="888"/>
        <end position="916"/>
    </location>
</feature>
<keyword evidence="6" id="KW-0808">Transferase</keyword>
<accession>A0A173WMN5</accession>
<dbReference type="InterPro" id="IPR002694">
    <property type="entry name" value="Znf_CHC2"/>
</dbReference>
<evidence type="ECO:0000313" key="7">
    <source>
        <dbReference type="Proteomes" id="UP000095439"/>
    </source>
</evidence>
<dbReference type="RefSeq" id="WP_055180274.1">
    <property type="nucleotide sequence ID" value="NZ_CABIWY010000001.1"/>
</dbReference>
<dbReference type="EMBL" id="CYYY01000001">
    <property type="protein sequence ID" value="CUN40773.1"/>
    <property type="molecule type" value="Genomic_DNA"/>
</dbReference>
<dbReference type="InterPro" id="IPR036977">
    <property type="entry name" value="DNA_primase_Znf_CHC2"/>
</dbReference>
<dbReference type="Pfam" id="PF06048">
    <property type="entry name" value="DUF927"/>
    <property type="match status" value="1"/>
</dbReference>
<evidence type="ECO:0000259" key="5">
    <source>
        <dbReference type="SMART" id="SM00400"/>
    </source>
</evidence>
<evidence type="ECO:0000256" key="4">
    <source>
        <dbReference type="SAM" id="MobiDB-lite"/>
    </source>
</evidence>
<reference evidence="6 7" key="1">
    <citation type="submission" date="2015-09" db="EMBL/GenBank/DDBJ databases">
        <authorList>
            <consortium name="Pathogen Informatics"/>
        </authorList>
    </citation>
    <scope>NUCLEOTIDE SEQUENCE [LARGE SCALE GENOMIC DNA]</scope>
    <source>
        <strain evidence="6 7">2789STDY5608866</strain>
    </source>
</reference>
<evidence type="ECO:0000256" key="3">
    <source>
        <dbReference type="ARBA" id="ARBA00022833"/>
    </source>
</evidence>
<evidence type="ECO:0000256" key="2">
    <source>
        <dbReference type="ARBA" id="ARBA00022771"/>
    </source>
</evidence>
<keyword evidence="1" id="KW-0479">Metal-binding</keyword>
<dbReference type="PANTHER" id="PTHR30313:SF2">
    <property type="entry name" value="DNA PRIMASE"/>
    <property type="match status" value="1"/>
</dbReference>
<keyword evidence="6" id="KW-0548">Nucleotidyltransferase</keyword>
<gene>
    <name evidence="6" type="primary">dnaG_1</name>
    <name evidence="6" type="ORF">ERS852423_00357</name>
</gene>
<dbReference type="SMART" id="SM00400">
    <property type="entry name" value="ZnF_CHCC"/>
    <property type="match status" value="1"/>
</dbReference>
<evidence type="ECO:0000313" key="6">
    <source>
        <dbReference type="EMBL" id="CUN40773.1"/>
    </source>
</evidence>
<dbReference type="InterPro" id="IPR040538">
    <property type="entry name" value="Cch_HTH"/>
</dbReference>
<dbReference type="InterPro" id="IPR050219">
    <property type="entry name" value="DnaG_primase"/>
</dbReference>
<dbReference type="Pfam" id="PF01807">
    <property type="entry name" value="Zn_ribbon_DnaG"/>
    <property type="match status" value="1"/>
</dbReference>
<organism evidence="6 7">
    <name type="scientific">Dorea longicatena</name>
    <dbReference type="NCBI Taxonomy" id="88431"/>
    <lineage>
        <taxon>Bacteria</taxon>
        <taxon>Bacillati</taxon>
        <taxon>Bacillota</taxon>
        <taxon>Clostridia</taxon>
        <taxon>Lachnospirales</taxon>
        <taxon>Lachnospiraceae</taxon>
        <taxon>Dorea</taxon>
    </lineage>
</organism>
<dbReference type="GO" id="GO:0006269">
    <property type="term" value="P:DNA replication, synthesis of primer"/>
    <property type="evidence" value="ECO:0007669"/>
    <property type="project" value="TreeGrafter"/>
</dbReference>
<dbReference type="AlphaFoldDB" id="A0A173WMN5"/>
<proteinExistence type="predicted"/>
<keyword evidence="2" id="KW-0863">Zinc-finger</keyword>
<dbReference type="Gene3D" id="3.40.1360.10">
    <property type="match status" value="1"/>
</dbReference>
<protein>
    <submittedName>
        <fullName evidence="6">DNA primase</fullName>
        <ecNumber evidence="6">2.7.7.-</ecNumber>
    </submittedName>
</protein>
<dbReference type="Proteomes" id="UP000095439">
    <property type="component" value="Unassembled WGS sequence"/>
</dbReference>
<sequence>MQQAAEVDLDRLVDYKTEYCSVIKKHKITGDNLTGLCPFHDDRANSFSVDLKTGMWHCFAEDEGGNFVTFYAKLNGLDTKEAYKQILEKYGALNEPQEKPKEKKPGLDHYTVSQYSFEKRLPEDWLKEQCCLQTKKDRNGVQYLYIPYFDAEKNLALHRKRYGGKQFRWEYGKTDRLCMYGLWQIEAIRNIGYAALVEGESDSQSMWYMGISTLGIPGASMMRADWAGVLQDLKLYIHVEPDKGGEAFLAKVTRALREGKFVGEVYKWSCRTLGCKDPSEVYMKYGKEEAAEKIRKAISNAEQIDIEEDNIPEAVEGAPVNLRQPEGWIYSEKGISVIDEKKYAPVMVCRTPIIITQRLRSMETGEEKIEVAFKRDGQWHKAIYPRSTIFTSRAITALADLGCTVTSENAKHIVKFLAALEAENIDIIKKADSTSTFGWQSGKRFVPGHDKDIVLDIDPSQRGMAAAYCQNGTMADWLKMIKPHRSRDKFRFILAASFTAPLLRIIKQRIFFVYNWGGSKGGKTAALKAALSVWGDPERLMVNFNATQVGLERTTSFYCDLPLGIDERQLAGNNQNSLEKIVYMIASGTGKIRGAKSGGIQATQTWRTVALATGEEPLSTETSQTGVSTRVLEIYGGPFDDEREASVMHQQSGMNCGWAGPAYIGMLLHTDERSITEKYDEMMQYVYQISKGKSGSHIAGIAAVALADAIIDTWVFNNGEWLKRYENGEFDTESAKTNTENLQIDPESWERAKEMARNILQEQMNADTGDVNENATQYIVDWILSNKDSFGEKAFGTCLGMIQNKNAYIFPSMLTQALTKAGYSSRKTLKYLADKGLIGVSVLKDGSTKNSVTKWFNNRNCRFVEFHLGDLAEEKDPLLEEEEIAEQMKPQQMSLPGTNDGWQTIPDEEADKLPFN</sequence>
<dbReference type="GO" id="GO:0003899">
    <property type="term" value="F:DNA-directed RNA polymerase activity"/>
    <property type="evidence" value="ECO:0007669"/>
    <property type="project" value="InterPro"/>
</dbReference>
<dbReference type="Gene3D" id="3.90.580.10">
    <property type="entry name" value="Zinc finger, CHC2-type domain"/>
    <property type="match status" value="1"/>
</dbReference>
<dbReference type="PANTHER" id="PTHR30313">
    <property type="entry name" value="DNA PRIMASE"/>
    <property type="match status" value="1"/>
</dbReference>
<dbReference type="GO" id="GO:0003677">
    <property type="term" value="F:DNA binding"/>
    <property type="evidence" value="ECO:0007669"/>
    <property type="project" value="InterPro"/>
</dbReference>